<name>A0A0F9EIG7_9ZZZZ</name>
<protein>
    <submittedName>
        <fullName evidence="1">Uncharacterized protein</fullName>
    </submittedName>
</protein>
<evidence type="ECO:0000313" key="1">
    <source>
        <dbReference type="EMBL" id="KKL73878.1"/>
    </source>
</evidence>
<dbReference type="EMBL" id="LAZR01024827">
    <property type="protein sequence ID" value="KKL73878.1"/>
    <property type="molecule type" value="Genomic_DNA"/>
</dbReference>
<reference evidence="1" key="1">
    <citation type="journal article" date="2015" name="Nature">
        <title>Complex archaea that bridge the gap between prokaryotes and eukaryotes.</title>
        <authorList>
            <person name="Spang A."/>
            <person name="Saw J.H."/>
            <person name="Jorgensen S.L."/>
            <person name="Zaremba-Niedzwiedzka K."/>
            <person name="Martijn J."/>
            <person name="Lind A.E."/>
            <person name="van Eijk R."/>
            <person name="Schleper C."/>
            <person name="Guy L."/>
            <person name="Ettema T.J."/>
        </authorList>
    </citation>
    <scope>NUCLEOTIDE SEQUENCE</scope>
</reference>
<comment type="caution">
    <text evidence="1">The sequence shown here is derived from an EMBL/GenBank/DDBJ whole genome shotgun (WGS) entry which is preliminary data.</text>
</comment>
<accession>A0A0F9EIG7</accession>
<organism evidence="1">
    <name type="scientific">marine sediment metagenome</name>
    <dbReference type="NCBI Taxonomy" id="412755"/>
    <lineage>
        <taxon>unclassified sequences</taxon>
        <taxon>metagenomes</taxon>
        <taxon>ecological metagenomes</taxon>
    </lineage>
</organism>
<sequence length="133" mass="15150">MSDPTAIIVTVPKSQYDHVLNKKFKFKGAGVIWWGLPQLPRESTMLTSDGYVRLERCYFVWDGAVRAWHDIEDFIDSNGWAVEGPTRFAADDPIPGPAVVMISTHHRLREPVPMKSFQGFRYNEPKLEEGDEG</sequence>
<proteinExistence type="predicted"/>
<gene>
    <name evidence="1" type="ORF">LCGC14_2070460</name>
</gene>
<dbReference type="AlphaFoldDB" id="A0A0F9EIG7"/>